<dbReference type="AlphaFoldDB" id="A0A6A6IMS7"/>
<dbReference type="Proteomes" id="UP000800094">
    <property type="component" value="Unassembled WGS sequence"/>
</dbReference>
<proteinExistence type="predicted"/>
<reference evidence="2" key="1">
    <citation type="journal article" date="2020" name="Stud. Mycol.">
        <title>101 Dothideomycetes genomes: a test case for predicting lifestyles and emergence of pathogens.</title>
        <authorList>
            <person name="Haridas S."/>
            <person name="Albert R."/>
            <person name="Binder M."/>
            <person name="Bloem J."/>
            <person name="Labutti K."/>
            <person name="Salamov A."/>
            <person name="Andreopoulos B."/>
            <person name="Baker S."/>
            <person name="Barry K."/>
            <person name="Bills G."/>
            <person name="Bluhm B."/>
            <person name="Cannon C."/>
            <person name="Castanera R."/>
            <person name="Culley D."/>
            <person name="Daum C."/>
            <person name="Ezra D."/>
            <person name="Gonzalez J."/>
            <person name="Henrissat B."/>
            <person name="Kuo A."/>
            <person name="Liang C."/>
            <person name="Lipzen A."/>
            <person name="Lutzoni F."/>
            <person name="Magnuson J."/>
            <person name="Mondo S."/>
            <person name="Nolan M."/>
            <person name="Ohm R."/>
            <person name="Pangilinan J."/>
            <person name="Park H.-J."/>
            <person name="Ramirez L."/>
            <person name="Alfaro M."/>
            <person name="Sun H."/>
            <person name="Tritt A."/>
            <person name="Yoshinaga Y."/>
            <person name="Zwiers L.-H."/>
            <person name="Turgeon B."/>
            <person name="Goodwin S."/>
            <person name="Spatafora J."/>
            <person name="Crous P."/>
            <person name="Grigoriev I."/>
        </authorList>
    </citation>
    <scope>NUCLEOTIDE SEQUENCE</scope>
    <source>
        <strain evidence="2">CBS 122368</strain>
    </source>
</reference>
<organism evidence="2 3">
    <name type="scientific">Trematosphaeria pertusa</name>
    <dbReference type="NCBI Taxonomy" id="390896"/>
    <lineage>
        <taxon>Eukaryota</taxon>
        <taxon>Fungi</taxon>
        <taxon>Dikarya</taxon>
        <taxon>Ascomycota</taxon>
        <taxon>Pezizomycotina</taxon>
        <taxon>Dothideomycetes</taxon>
        <taxon>Pleosporomycetidae</taxon>
        <taxon>Pleosporales</taxon>
        <taxon>Massarineae</taxon>
        <taxon>Trematosphaeriaceae</taxon>
        <taxon>Trematosphaeria</taxon>
    </lineage>
</organism>
<dbReference type="EMBL" id="ML987192">
    <property type="protein sequence ID" value="KAF2251875.1"/>
    <property type="molecule type" value="Genomic_DNA"/>
</dbReference>
<evidence type="ECO:0000256" key="1">
    <source>
        <dbReference type="SAM" id="MobiDB-lite"/>
    </source>
</evidence>
<evidence type="ECO:0000313" key="3">
    <source>
        <dbReference type="Proteomes" id="UP000800094"/>
    </source>
</evidence>
<dbReference type="RefSeq" id="XP_033686879.1">
    <property type="nucleotide sequence ID" value="XM_033828370.1"/>
</dbReference>
<protein>
    <submittedName>
        <fullName evidence="2">Uncharacterized protein</fullName>
    </submittedName>
</protein>
<accession>A0A6A6IMS7</accession>
<evidence type="ECO:0000313" key="2">
    <source>
        <dbReference type="EMBL" id="KAF2251875.1"/>
    </source>
</evidence>
<feature type="compositionally biased region" description="Basic residues" evidence="1">
    <location>
        <begin position="42"/>
        <end position="51"/>
    </location>
</feature>
<feature type="region of interest" description="Disordered" evidence="1">
    <location>
        <begin position="1"/>
        <end position="61"/>
    </location>
</feature>
<gene>
    <name evidence="2" type="ORF">BU26DRAFT_516620</name>
</gene>
<dbReference type="GeneID" id="54581700"/>
<name>A0A6A6IMS7_9PLEO</name>
<feature type="compositionally biased region" description="Polar residues" evidence="1">
    <location>
        <begin position="31"/>
        <end position="41"/>
    </location>
</feature>
<sequence>MPLTRAGAQETVSRDLGSASRRSYLRHSENHATMGQDTAPSKRSRSFHAHTMHPQAAQSMNIPAPTIPPFLCCLTDTKSTLDRQALHISPIWKCLSQI</sequence>
<keyword evidence="3" id="KW-1185">Reference proteome</keyword>